<dbReference type="Proteomes" id="UP000184164">
    <property type="component" value="Unassembled WGS sequence"/>
</dbReference>
<name>A0A1M5FS19_9BACT</name>
<dbReference type="Gene3D" id="3.90.1580.10">
    <property type="entry name" value="paralog of FGE (formylglycine-generating enzyme)"/>
    <property type="match status" value="2"/>
</dbReference>
<dbReference type="OrthoDB" id="9768004at2"/>
<dbReference type="AlphaFoldDB" id="A0A1M5FS19"/>
<reference evidence="2 3" key="1">
    <citation type="submission" date="2016-11" db="EMBL/GenBank/DDBJ databases">
        <authorList>
            <person name="Jaros S."/>
            <person name="Januszkiewicz K."/>
            <person name="Wedrychowicz H."/>
        </authorList>
    </citation>
    <scope>NUCLEOTIDE SEQUENCE [LARGE SCALE GENOMIC DNA]</scope>
    <source>
        <strain evidence="2 3">DSM 26910</strain>
    </source>
</reference>
<evidence type="ECO:0000313" key="2">
    <source>
        <dbReference type="EMBL" id="SHF94219.1"/>
    </source>
</evidence>
<keyword evidence="3" id="KW-1185">Reference proteome</keyword>
<dbReference type="Pfam" id="PF03781">
    <property type="entry name" value="FGE-sulfatase"/>
    <property type="match status" value="2"/>
</dbReference>
<dbReference type="EMBL" id="FQUM01000014">
    <property type="protein sequence ID" value="SHF94219.1"/>
    <property type="molecule type" value="Genomic_DNA"/>
</dbReference>
<dbReference type="InterPro" id="IPR042095">
    <property type="entry name" value="SUMF_sf"/>
</dbReference>
<evidence type="ECO:0000313" key="3">
    <source>
        <dbReference type="Proteomes" id="UP000184164"/>
    </source>
</evidence>
<dbReference type="SUPFAM" id="SSF56436">
    <property type="entry name" value="C-type lectin-like"/>
    <property type="match status" value="1"/>
</dbReference>
<sequence length="450" mass="52809">MRKATIYIILLAGSLFHSCKNEIVQYLPGGERNSKDWFEPSPYGMAHIPRGSYVIGPSDDEVKTAGEKSRRVSVESFWMDDTEITNNEYRQFVYWVRDSIARKLLGQTYPEYLNTENANGVPLDEPTINWREKIEWKDPDYRMAMNELYIPEEERLAFRTEVDSRKLIFEYYWVDYKQAASRKNSYNFETKKYDGNIVNIKGETLPISNRSDFLMREMVPVYPDTLCWIRDFTYTYNEPFTLKYFSHVAFDDYPIVGVTWKQARAFCYWRTKIQEEFSTRLNEAPAHDYRLPTETEWELAARGGLNNAIYPWGSYYTRTDKGCFVANFKPLRGNYVSDSPSTTIAMKTGQFDPNNYGLYDMAGNVAEWTSSAYYEAAYDVISDLNPEMEYDAKPDDPPVMKRKVIRGGSWKDISYFIRTSTRTFEYQDTAKSYVGFRCVRTSFKNDLHNR</sequence>
<dbReference type="STRING" id="1484053.SAMN05444274_11437"/>
<dbReference type="RefSeq" id="WP_073003395.1">
    <property type="nucleotide sequence ID" value="NZ_FQUM01000014.1"/>
</dbReference>
<keyword evidence="2" id="KW-0449">Lipoprotein</keyword>
<accession>A0A1M5FS19</accession>
<organism evidence="2 3">
    <name type="scientific">Mariniphaga anaerophila</name>
    <dbReference type="NCBI Taxonomy" id="1484053"/>
    <lineage>
        <taxon>Bacteria</taxon>
        <taxon>Pseudomonadati</taxon>
        <taxon>Bacteroidota</taxon>
        <taxon>Bacteroidia</taxon>
        <taxon>Marinilabiliales</taxon>
        <taxon>Prolixibacteraceae</taxon>
        <taxon>Mariniphaga</taxon>
    </lineage>
</organism>
<dbReference type="PANTHER" id="PTHR23150:SF19">
    <property type="entry name" value="FORMYLGLYCINE-GENERATING ENZYME"/>
    <property type="match status" value="1"/>
</dbReference>
<protein>
    <submittedName>
        <fullName evidence="2">Gliding motility-associated lipoprotein GldK</fullName>
    </submittedName>
</protein>
<evidence type="ECO:0000259" key="1">
    <source>
        <dbReference type="Pfam" id="PF03781"/>
    </source>
</evidence>
<gene>
    <name evidence="2" type="ORF">SAMN05444274_11437</name>
</gene>
<feature type="domain" description="Sulfatase-modifying factor enzyme-like" evidence="1">
    <location>
        <begin position="44"/>
        <end position="123"/>
    </location>
</feature>
<dbReference type="InterPro" id="IPR051043">
    <property type="entry name" value="Sulfatase_Mod_Factor_Kinase"/>
</dbReference>
<dbReference type="InterPro" id="IPR005532">
    <property type="entry name" value="SUMF_dom"/>
</dbReference>
<proteinExistence type="predicted"/>
<dbReference type="GO" id="GO:0120147">
    <property type="term" value="F:formylglycine-generating oxidase activity"/>
    <property type="evidence" value="ECO:0007669"/>
    <property type="project" value="TreeGrafter"/>
</dbReference>
<feature type="domain" description="Sulfatase-modifying factor enzyme-like" evidence="1">
    <location>
        <begin position="248"/>
        <end position="440"/>
    </location>
</feature>
<dbReference type="PANTHER" id="PTHR23150">
    <property type="entry name" value="SULFATASE MODIFYING FACTOR 1, 2"/>
    <property type="match status" value="1"/>
</dbReference>
<dbReference type="InterPro" id="IPR016187">
    <property type="entry name" value="CTDL_fold"/>
</dbReference>